<dbReference type="InterPro" id="IPR001128">
    <property type="entry name" value="Cyt_P450"/>
</dbReference>
<keyword evidence="5 9" id="KW-0560">Oxidoreductase</keyword>
<dbReference type="GO" id="GO:0020037">
    <property type="term" value="F:heme binding"/>
    <property type="evidence" value="ECO:0007669"/>
    <property type="project" value="InterPro"/>
</dbReference>
<evidence type="ECO:0000256" key="7">
    <source>
        <dbReference type="ARBA" id="ARBA00023033"/>
    </source>
</evidence>
<keyword evidence="12" id="KW-1185">Reference proteome</keyword>
<name>A0A8H4N506_9PEZI</name>
<comment type="caution">
    <text evidence="11">The sequence shown here is derived from an EMBL/GenBank/DDBJ whole genome shotgun (WGS) entry which is preliminary data.</text>
</comment>
<evidence type="ECO:0000256" key="4">
    <source>
        <dbReference type="ARBA" id="ARBA00022723"/>
    </source>
</evidence>
<keyword evidence="10" id="KW-0472">Membrane</keyword>
<evidence type="ECO:0000313" key="11">
    <source>
        <dbReference type="EMBL" id="KAF4306176.1"/>
    </source>
</evidence>
<keyword evidence="3 8" id="KW-0349">Heme</keyword>
<dbReference type="Pfam" id="PF00067">
    <property type="entry name" value="p450"/>
    <property type="match status" value="1"/>
</dbReference>
<comment type="cofactor">
    <cofactor evidence="1 8">
        <name>heme</name>
        <dbReference type="ChEBI" id="CHEBI:30413"/>
    </cofactor>
</comment>
<accession>A0A8H4N506</accession>
<comment type="similarity">
    <text evidence="2 9">Belongs to the cytochrome P450 family.</text>
</comment>
<dbReference type="Gene3D" id="1.10.630.10">
    <property type="entry name" value="Cytochrome P450"/>
    <property type="match status" value="1"/>
</dbReference>
<dbReference type="EMBL" id="WWBZ02000033">
    <property type="protein sequence ID" value="KAF4306176.1"/>
    <property type="molecule type" value="Genomic_DNA"/>
</dbReference>
<keyword evidence="6 8" id="KW-0408">Iron</keyword>
<dbReference type="PROSITE" id="PS00086">
    <property type="entry name" value="CYTOCHROME_P450"/>
    <property type="match status" value="1"/>
</dbReference>
<evidence type="ECO:0000256" key="10">
    <source>
        <dbReference type="SAM" id="Phobius"/>
    </source>
</evidence>
<keyword evidence="10" id="KW-0812">Transmembrane</keyword>
<gene>
    <name evidence="11" type="ORF">GTA08_BOTSDO05154</name>
</gene>
<keyword evidence="4 8" id="KW-0479">Metal-binding</keyword>
<sequence>MTLHVLHLAGADMPISSATLVLATAVILLPFLVWKFVFQDEQPYPGIPMLDTKEEGEKTNSEAKKRYLLKAKEILHQGMAKFNGRPFQIIGRNGPIVVIPTAFANEVRNDTRLSIAGQLAKDFFPTYPGLEPFGASVSNDIFQDMIRKNLTQLIGGMTPDLSKELNRILGELLPTSKEWSEIKFHRLCLMIPSQVSAKVFLGEPLCHNKEWLDISIKYTVDSFIAARKLRVTPPFLRPILHYFMPEMKVIKKEVARARELIEPEVEKRRKARAEALAAGKEPPKAMDSLAWLDEVAAGRPFDVALAQLLLSVAATHTSVRTIVALMYDLVENPHYIDLLREETKEVLEADGGWNKNSLYKMKLMDSVMKESQRMHVVAALTMNRRVMEPFKLSDGTYLPKGAIVAVPTHELTEEAHWPEADKFDGHRFLRMRQEPGQETRWQFVSTSPDHLGFGHGLHSCPGRFFASNATKITLIHMLMKWDWKLVDGQKRSPQSRWQSEFAPDPEATIMVRARESEIQF</sequence>
<reference evidence="11" key="1">
    <citation type="submission" date="2020-04" db="EMBL/GenBank/DDBJ databases">
        <title>Genome Assembly and Annotation of Botryosphaeria dothidea sdau 11-99, a Latent Pathogen of Apple Fruit Ring Rot in China.</title>
        <authorList>
            <person name="Yu C."/>
            <person name="Diao Y."/>
            <person name="Lu Q."/>
            <person name="Zhao J."/>
            <person name="Cui S."/>
            <person name="Peng C."/>
            <person name="He B."/>
            <person name="Liu H."/>
        </authorList>
    </citation>
    <scope>NUCLEOTIDE SEQUENCE [LARGE SCALE GENOMIC DNA]</scope>
    <source>
        <strain evidence="11">Sdau11-99</strain>
    </source>
</reference>
<protein>
    <submittedName>
        <fullName evidence="11">Cytochrome P450</fullName>
    </submittedName>
</protein>
<dbReference type="InterPro" id="IPR036396">
    <property type="entry name" value="Cyt_P450_sf"/>
</dbReference>
<dbReference type="GO" id="GO:0004497">
    <property type="term" value="F:monooxygenase activity"/>
    <property type="evidence" value="ECO:0007669"/>
    <property type="project" value="UniProtKB-KW"/>
</dbReference>
<dbReference type="PANTHER" id="PTHR46206:SF2">
    <property type="entry name" value="CYTOCHROME P450 MONOOXYGENASE AUSG-RELATED"/>
    <property type="match status" value="1"/>
</dbReference>
<dbReference type="AlphaFoldDB" id="A0A8H4N506"/>
<evidence type="ECO:0000256" key="3">
    <source>
        <dbReference type="ARBA" id="ARBA00022617"/>
    </source>
</evidence>
<dbReference type="Proteomes" id="UP000572817">
    <property type="component" value="Unassembled WGS sequence"/>
</dbReference>
<evidence type="ECO:0000313" key="12">
    <source>
        <dbReference type="Proteomes" id="UP000572817"/>
    </source>
</evidence>
<keyword evidence="7 9" id="KW-0503">Monooxygenase</keyword>
<dbReference type="InterPro" id="IPR017972">
    <property type="entry name" value="Cyt_P450_CS"/>
</dbReference>
<proteinExistence type="inferred from homology"/>
<feature type="transmembrane region" description="Helical" evidence="10">
    <location>
        <begin position="15"/>
        <end position="34"/>
    </location>
</feature>
<dbReference type="InterPro" id="IPR002403">
    <property type="entry name" value="Cyt_P450_E_grp-IV"/>
</dbReference>
<organism evidence="11 12">
    <name type="scientific">Botryosphaeria dothidea</name>
    <dbReference type="NCBI Taxonomy" id="55169"/>
    <lineage>
        <taxon>Eukaryota</taxon>
        <taxon>Fungi</taxon>
        <taxon>Dikarya</taxon>
        <taxon>Ascomycota</taxon>
        <taxon>Pezizomycotina</taxon>
        <taxon>Dothideomycetes</taxon>
        <taxon>Dothideomycetes incertae sedis</taxon>
        <taxon>Botryosphaeriales</taxon>
        <taxon>Botryosphaeriaceae</taxon>
        <taxon>Botryosphaeria</taxon>
    </lineage>
</organism>
<dbReference type="CDD" id="cd11041">
    <property type="entry name" value="CYP503A1-like"/>
    <property type="match status" value="1"/>
</dbReference>
<evidence type="ECO:0000256" key="5">
    <source>
        <dbReference type="ARBA" id="ARBA00023002"/>
    </source>
</evidence>
<dbReference type="PRINTS" id="PR00465">
    <property type="entry name" value="EP450IV"/>
</dbReference>
<dbReference type="GO" id="GO:0016705">
    <property type="term" value="F:oxidoreductase activity, acting on paired donors, with incorporation or reduction of molecular oxygen"/>
    <property type="evidence" value="ECO:0007669"/>
    <property type="project" value="InterPro"/>
</dbReference>
<evidence type="ECO:0000256" key="6">
    <source>
        <dbReference type="ARBA" id="ARBA00023004"/>
    </source>
</evidence>
<dbReference type="PANTHER" id="PTHR46206">
    <property type="entry name" value="CYTOCHROME P450"/>
    <property type="match status" value="1"/>
</dbReference>
<feature type="binding site" description="axial binding residue" evidence="8">
    <location>
        <position position="460"/>
    </location>
    <ligand>
        <name>heme</name>
        <dbReference type="ChEBI" id="CHEBI:30413"/>
    </ligand>
    <ligandPart>
        <name>Fe</name>
        <dbReference type="ChEBI" id="CHEBI:18248"/>
    </ligandPart>
</feature>
<dbReference type="SUPFAM" id="SSF48264">
    <property type="entry name" value="Cytochrome P450"/>
    <property type="match status" value="1"/>
</dbReference>
<dbReference type="GO" id="GO:0005506">
    <property type="term" value="F:iron ion binding"/>
    <property type="evidence" value="ECO:0007669"/>
    <property type="project" value="InterPro"/>
</dbReference>
<evidence type="ECO:0000256" key="8">
    <source>
        <dbReference type="PIRSR" id="PIRSR602403-1"/>
    </source>
</evidence>
<keyword evidence="10" id="KW-1133">Transmembrane helix</keyword>
<evidence type="ECO:0000256" key="2">
    <source>
        <dbReference type="ARBA" id="ARBA00010617"/>
    </source>
</evidence>
<dbReference type="OrthoDB" id="1844152at2759"/>
<evidence type="ECO:0000256" key="1">
    <source>
        <dbReference type="ARBA" id="ARBA00001971"/>
    </source>
</evidence>
<evidence type="ECO:0000256" key="9">
    <source>
        <dbReference type="RuleBase" id="RU000461"/>
    </source>
</evidence>